<dbReference type="GO" id="GO:0008270">
    <property type="term" value="F:zinc ion binding"/>
    <property type="evidence" value="ECO:0007669"/>
    <property type="project" value="UniProtKB-KW"/>
</dbReference>
<dbReference type="GO" id="GO:0005634">
    <property type="term" value="C:nucleus"/>
    <property type="evidence" value="ECO:0007669"/>
    <property type="project" value="UniProtKB-SubCell"/>
</dbReference>
<feature type="compositionally biased region" description="Polar residues" evidence="8">
    <location>
        <begin position="1000"/>
        <end position="1020"/>
    </location>
</feature>
<organism evidence="10 11">
    <name type="scientific">Meganyctiphanes norvegica</name>
    <name type="common">Northern krill</name>
    <name type="synonym">Thysanopoda norvegica</name>
    <dbReference type="NCBI Taxonomy" id="48144"/>
    <lineage>
        <taxon>Eukaryota</taxon>
        <taxon>Metazoa</taxon>
        <taxon>Ecdysozoa</taxon>
        <taxon>Arthropoda</taxon>
        <taxon>Crustacea</taxon>
        <taxon>Multicrustacea</taxon>
        <taxon>Malacostraca</taxon>
        <taxon>Eumalacostraca</taxon>
        <taxon>Eucarida</taxon>
        <taxon>Euphausiacea</taxon>
        <taxon>Euphausiidae</taxon>
        <taxon>Meganyctiphanes</taxon>
    </lineage>
</organism>
<dbReference type="Gene3D" id="3.30.160.60">
    <property type="entry name" value="Classic Zinc Finger"/>
    <property type="match status" value="4"/>
</dbReference>
<dbReference type="PROSITE" id="PS50157">
    <property type="entry name" value="ZINC_FINGER_C2H2_2"/>
    <property type="match status" value="6"/>
</dbReference>
<name>A0AAV2Q406_MEGNR</name>
<feature type="domain" description="C2H2-type" evidence="9">
    <location>
        <begin position="1773"/>
        <end position="1800"/>
    </location>
</feature>
<feature type="compositionally biased region" description="Low complexity" evidence="8">
    <location>
        <begin position="578"/>
        <end position="589"/>
    </location>
</feature>
<dbReference type="Proteomes" id="UP001497623">
    <property type="component" value="Unassembled WGS sequence"/>
</dbReference>
<feature type="compositionally biased region" description="Basic and acidic residues" evidence="8">
    <location>
        <begin position="1589"/>
        <end position="1611"/>
    </location>
</feature>
<dbReference type="PROSITE" id="PS00028">
    <property type="entry name" value="ZINC_FINGER_C2H2_1"/>
    <property type="match status" value="9"/>
</dbReference>
<evidence type="ECO:0000313" key="11">
    <source>
        <dbReference type="Proteomes" id="UP001497623"/>
    </source>
</evidence>
<keyword evidence="2" id="KW-0479">Metal-binding</keyword>
<feature type="region of interest" description="Disordered" evidence="8">
    <location>
        <begin position="127"/>
        <end position="161"/>
    </location>
</feature>
<gene>
    <name evidence="10" type="ORF">MNOR_LOCUS7486</name>
</gene>
<dbReference type="PANTHER" id="PTHR24381:SF393">
    <property type="entry name" value="CHROMATIN-LINKED ADAPTOR FOR MSL PROTEINS, ISOFORM B"/>
    <property type="match status" value="1"/>
</dbReference>
<evidence type="ECO:0000256" key="5">
    <source>
        <dbReference type="ARBA" id="ARBA00022833"/>
    </source>
</evidence>
<feature type="domain" description="C2H2-type" evidence="9">
    <location>
        <begin position="1120"/>
        <end position="1144"/>
    </location>
</feature>
<dbReference type="GO" id="GO:0000977">
    <property type="term" value="F:RNA polymerase II transcription regulatory region sequence-specific DNA binding"/>
    <property type="evidence" value="ECO:0007669"/>
    <property type="project" value="TreeGrafter"/>
</dbReference>
<feature type="region of interest" description="Disordered" evidence="8">
    <location>
        <begin position="719"/>
        <end position="748"/>
    </location>
</feature>
<feature type="compositionally biased region" description="Polar residues" evidence="8">
    <location>
        <begin position="323"/>
        <end position="336"/>
    </location>
</feature>
<evidence type="ECO:0000256" key="8">
    <source>
        <dbReference type="SAM" id="MobiDB-lite"/>
    </source>
</evidence>
<feature type="compositionally biased region" description="Acidic residues" evidence="8">
    <location>
        <begin position="1945"/>
        <end position="1957"/>
    </location>
</feature>
<feature type="non-terminal residue" evidence="10">
    <location>
        <position position="2132"/>
    </location>
</feature>
<feature type="domain" description="C2H2-type" evidence="9">
    <location>
        <begin position="1377"/>
        <end position="1399"/>
    </location>
</feature>
<feature type="region of interest" description="Disordered" evidence="8">
    <location>
        <begin position="919"/>
        <end position="1022"/>
    </location>
</feature>
<dbReference type="GO" id="GO:0000981">
    <property type="term" value="F:DNA-binding transcription factor activity, RNA polymerase II-specific"/>
    <property type="evidence" value="ECO:0007669"/>
    <property type="project" value="TreeGrafter"/>
</dbReference>
<feature type="compositionally biased region" description="Low complexity" evidence="8">
    <location>
        <begin position="1"/>
        <end position="33"/>
    </location>
</feature>
<evidence type="ECO:0000256" key="2">
    <source>
        <dbReference type="ARBA" id="ARBA00022723"/>
    </source>
</evidence>
<evidence type="ECO:0000313" key="10">
    <source>
        <dbReference type="EMBL" id="CAL4068920.1"/>
    </source>
</evidence>
<keyword evidence="6" id="KW-0539">Nucleus</keyword>
<feature type="region of interest" description="Disordered" evidence="8">
    <location>
        <begin position="1988"/>
        <end position="2014"/>
    </location>
</feature>
<evidence type="ECO:0000256" key="4">
    <source>
        <dbReference type="ARBA" id="ARBA00022771"/>
    </source>
</evidence>
<evidence type="ECO:0000256" key="7">
    <source>
        <dbReference type="PROSITE-ProRule" id="PRU00042"/>
    </source>
</evidence>
<keyword evidence="11" id="KW-1185">Reference proteome</keyword>
<keyword evidence="4 7" id="KW-0863">Zinc-finger</keyword>
<sequence>MADTAQPSPASAAAAGTTSASPLSSSSAEVPPSLQQANVVPHDVPPVDRSAVPVPPHADEPTSSVLPQAAVALHVESSSDPSLLPTTPKTLSVVPSDQTASLPVLDSSALPGPLVSPPPVRPVLSEGLLPTSKDAGTIKSSAMSTLKPDNKPSGRQEPVSKPVKLVRTKITGPDYSSVSPAVAPNVSTKTIDNKVASKDKIEVSEDKLKMSVDKIDNVGKPMEIQQTDTQSVVFTSKDNQENCAKVIKDNSKQTNNIITSSIETKNTLELPLELDIENKLLSKTCGVPSGKPTSSVHNVNTENTVKIIDTSVTSPVKNVIRTVESNPTDSAATTPRDSQENKGVLQESESLSTLQCKEKVITSGESNKSSLANSLLSNESNILEGISKVSNETESIALSKDTTITKDLLRKDDSSENNEKTIERHSNEISSSVSECAIEGKASNNVELAASEPEPVLPKPMETDLVDTDDTGGGGLLRNMENEVTSWAGDAEGDTAMSATTTTDAIITDKENITNKIDDVENDTLCERMQESETENENTELRNFSSITQLAAQDEKNKSADKDSNSSDLDLNMQSLESNVNNNSSSLNNGPVEITSNNGPVAAGEDVDESGRDVPSLEDIESTLDEVNQSPDIIGVNGCTVNENAIEAATSLEPVTIGSAMQPLEESMDAHSIAENSEAFTTETMALIESSADEDSSCVGGLVINSVVGAAEALAQFPPDEEDTEQTGPKELMDISISGPTNEEEGPAAKRLRLENGVEDPGKKLQDSDVKNVLLKVAPIKNGRGLWDAAKLKEILHNKGSILLRLHMSPDVAEADDTGHNQDLSAIMIEVKDDDHIMGLSHLDSDADYDPLALSIVEHMSPMASQQQGSGRGYSRSPIRGVTSGTPGLGGVGRSTSLQPAVPRGPGYQLDHLYDLEFEDPQHMGSPSSWTSQGVGSIGDSSTHTQARASPAKKHRSNPTARKSTSAIPGSRSSLGSSSNDGSGNSSIQATVAVAGSATPHRTTPSPTLSYTHDNSSSPPATLVKYNKKGKMRRILLKKLCTECGAQFNKAHQYMQHIKTHRPLLSCDQCDFKTKEAQKFRVHVNSHKRANPTIPCDHCDKLFTDDQLQRKHLKKWHSVYRCRFCSQDFQHEDILNKHLTVEHAYFPSMSYRRWYDTVESPIIDESGKPEDKNKFICHICNKSARNLYQLKIHVGQHLGVPSSKLADDLTIKKVSDVVSSVDKSAEDATAGTDLSQIHIKTEPGTSSDDDDDMTTNSGRTSVTHDSIENMLTPEVHIKQEVNTEGLDASGGVTLAPNYNSSFNAGGLEPSTSQDGHHMAAVAHPVALGLTEDVVFRCGLCQLDFTKPEDLYFHAVNLHKSDPPLPQGGASQRTMFRFICDICNESFLSTRTLRKHKEKHKQLQCPACPVKRKNTTKMLNHQKMVHKNKIRCQYKCLALFDNYQEASQHYTEVHGKEAFNATCPTCQGSFISRTRYETHITRCVKSDRPPLDKKQMICPSCDKQFIFPKSFETHIRRCGKPDHLRYDTSLDIEDNFITCNVCQIEFIDAAEYSDHLAECQSQMGIKHQENDDNKSISDNYSKNYQGEELETSKDKIKATFDSESENKSEGSRSFRQRRAKPISYAEDAQFEYLDYFPHGSSSSTSTSRVRKMSTSSLGADVGMMIVPEVVMATEDDVHVPEVIMGTGEDDFHKAGSSSSFPNKFGEAANSVDLEEEGSLHNPMMEDQLPAQDHNSHLPHRCKYCPFNFLDKHGAVSHVLNSHKGLLSRKIAVPQLCKVCGMVFKNQQSLCKHIAKHYGDLGWWDKLVPPNLLQQVFHRNYCWICKGNMGRKHLLHSAARNQIIDRYLRSKRLALAQPGVAYSCNHCNLSFVTRPNYWDHIKLHLESLPMMKPGKNFWPALMDDADTLSDKQNHNELKECTDCHIRFTDKEKLFQHLAGHVVYPYDGADEEEDDDDNDDNGGGMGGIFGEAGLGGIEAVMAGYESDSVTQGAGETVTTEQGVSGSATAQGDSDSATLSSQLNRQDNVELNPSSVVESEFYEQSGMANVTSLENQNINTTENSNIVSATTQAEGNNDNATLSSQVDNTQNNIELTPISAVESEFYEQSDIANIAASLENPNSGSSENSTNIYTGI</sequence>
<comment type="caution">
    <text evidence="10">The sequence shown here is derived from an EMBL/GenBank/DDBJ whole genome shotgun (WGS) entry which is preliminary data.</text>
</comment>
<dbReference type="Pfam" id="PF00096">
    <property type="entry name" value="zf-C2H2"/>
    <property type="match status" value="2"/>
</dbReference>
<feature type="region of interest" description="Disordered" evidence="8">
    <location>
        <begin position="863"/>
        <end position="906"/>
    </location>
</feature>
<evidence type="ECO:0000259" key="9">
    <source>
        <dbReference type="PROSITE" id="PS50157"/>
    </source>
</evidence>
<keyword evidence="5" id="KW-0862">Zinc</keyword>
<dbReference type="EMBL" id="CAXKWB010003311">
    <property type="protein sequence ID" value="CAL4068920.1"/>
    <property type="molecule type" value="Genomic_DNA"/>
</dbReference>
<feature type="region of interest" description="Disordered" evidence="8">
    <location>
        <begin position="1566"/>
        <end position="1619"/>
    </location>
</feature>
<dbReference type="InterPro" id="IPR013087">
    <property type="entry name" value="Znf_C2H2_type"/>
</dbReference>
<evidence type="ECO:0000256" key="3">
    <source>
        <dbReference type="ARBA" id="ARBA00022737"/>
    </source>
</evidence>
<feature type="domain" description="C2H2-type" evidence="9">
    <location>
        <begin position="1860"/>
        <end position="1887"/>
    </location>
</feature>
<accession>A0AAV2Q406</accession>
<feature type="domain" description="C2H2-type" evidence="9">
    <location>
        <begin position="1039"/>
        <end position="1061"/>
    </location>
</feature>
<feature type="region of interest" description="Disordered" evidence="8">
    <location>
        <begin position="1"/>
        <end position="65"/>
    </location>
</feature>
<keyword evidence="3" id="KW-0677">Repeat</keyword>
<feature type="region of interest" description="Disordered" evidence="8">
    <location>
        <begin position="323"/>
        <end position="349"/>
    </location>
</feature>
<feature type="compositionally biased region" description="Low complexity" evidence="8">
    <location>
        <begin position="970"/>
        <end position="987"/>
    </location>
</feature>
<feature type="region of interest" description="Disordered" evidence="8">
    <location>
        <begin position="1944"/>
        <end position="1966"/>
    </location>
</feature>
<feature type="region of interest" description="Disordered" evidence="8">
    <location>
        <begin position="409"/>
        <end position="433"/>
    </location>
</feature>
<evidence type="ECO:0000256" key="1">
    <source>
        <dbReference type="ARBA" id="ARBA00004123"/>
    </source>
</evidence>
<feature type="compositionally biased region" description="Polar residues" evidence="8">
    <location>
        <begin position="925"/>
        <end position="948"/>
    </location>
</feature>
<feature type="region of interest" description="Disordered" evidence="8">
    <location>
        <begin position="578"/>
        <end position="612"/>
    </location>
</feature>
<dbReference type="SMART" id="SM00355">
    <property type="entry name" value="ZnF_C2H2"/>
    <property type="match status" value="16"/>
</dbReference>
<comment type="subcellular location">
    <subcellularLocation>
        <location evidence="1">Nucleus</location>
    </subcellularLocation>
</comment>
<evidence type="ECO:0000256" key="6">
    <source>
        <dbReference type="ARBA" id="ARBA00023242"/>
    </source>
</evidence>
<feature type="compositionally biased region" description="Basic and acidic residues" evidence="8">
    <location>
        <begin position="409"/>
        <end position="427"/>
    </location>
</feature>
<feature type="region of interest" description="Disordered" evidence="8">
    <location>
        <begin position="1223"/>
        <end position="1262"/>
    </location>
</feature>
<protein>
    <recommendedName>
        <fullName evidence="9">C2H2-type domain-containing protein</fullName>
    </recommendedName>
</protein>
<feature type="domain" description="C2H2-type" evidence="9">
    <location>
        <begin position="1335"/>
        <end position="1363"/>
    </location>
</feature>
<feature type="compositionally biased region" description="Polar residues" evidence="8">
    <location>
        <begin position="958"/>
        <end position="968"/>
    </location>
</feature>
<dbReference type="SUPFAM" id="SSF57667">
    <property type="entry name" value="beta-beta-alpha zinc fingers"/>
    <property type="match status" value="2"/>
</dbReference>
<proteinExistence type="predicted"/>
<reference evidence="10 11" key="1">
    <citation type="submission" date="2024-05" db="EMBL/GenBank/DDBJ databases">
        <authorList>
            <person name="Wallberg A."/>
        </authorList>
    </citation>
    <scope>NUCLEOTIDE SEQUENCE [LARGE SCALE GENOMIC DNA]</scope>
</reference>
<dbReference type="PANTHER" id="PTHR24381">
    <property type="entry name" value="ZINC FINGER PROTEIN"/>
    <property type="match status" value="1"/>
</dbReference>
<dbReference type="InterPro" id="IPR036236">
    <property type="entry name" value="Znf_C2H2_sf"/>
</dbReference>